<feature type="domain" description="IPT/TIG" evidence="2">
    <location>
        <begin position="385"/>
        <end position="459"/>
    </location>
</feature>
<evidence type="ECO:0000313" key="3">
    <source>
        <dbReference type="EMBL" id="BDV42803.1"/>
    </source>
</evidence>
<accession>A0ABN6VR39</accession>
<dbReference type="InterPro" id="IPR013783">
    <property type="entry name" value="Ig-like_fold"/>
</dbReference>
<dbReference type="InterPro" id="IPR014756">
    <property type="entry name" value="Ig_E-set"/>
</dbReference>
<keyword evidence="1" id="KW-0732">Signal</keyword>
<gene>
    <name evidence="3" type="primary">omcZ_1</name>
    <name evidence="3" type="ORF">GURASL_17260</name>
</gene>
<feature type="chain" id="PRO_5045980168" evidence="1">
    <location>
        <begin position="26"/>
        <end position="465"/>
    </location>
</feature>
<sequence>MKRTAPSLLAVTVALLFATVTVATAKVPPPPVNQYLGLYDTDFGALTRSSCLACHGSDQVLVLRHHALLNNVAPAKTYDCLTCHTLVPDGSGGYLFADFRTCENCHSTSPHHTTTAAVERHCTVCHGSFVDDYDDGHPIPTYTPSAVTPGITGDAYTDPVTGEQKITGGCGACHQPDATAIDPATGTVRPILSNRETHHATHLACATCHPVHGGVLDIRGCESCHGIRSLHNIQQETPAPANVGTVVPGQEEAGWGHVGSNSDCNGCHLPAMWAASATPAGATVPAIGALSSRTVRSDRSTLLTIAGDSLVNSAAETTYTPTILLGSGPTAVTLQPSSVSANRLQVVIPPLPPGNYDLRVVKADKRSNRARLTVALLPAVKQASLTRGTDLVTIIGSGFGTPPPGDYASGLGVFANGAAARIVTWSATRIIVTSPGIKAGALVTVKTVNGSATAKVLQPTTKTRR</sequence>
<dbReference type="InterPro" id="IPR002909">
    <property type="entry name" value="IPT_dom"/>
</dbReference>
<proteinExistence type="predicted"/>
<evidence type="ECO:0000259" key="2">
    <source>
        <dbReference type="Pfam" id="PF01833"/>
    </source>
</evidence>
<feature type="domain" description="IPT/TIG" evidence="2">
    <location>
        <begin position="285"/>
        <end position="367"/>
    </location>
</feature>
<reference evidence="3 4" key="1">
    <citation type="submission" date="2022-12" db="EMBL/GenBank/DDBJ databases">
        <title>Polyphasic characterization of Geotalea uranireducens NIT-SL11 newly isolated from a complex of sewage sludge and microbially reduced graphene oxide.</title>
        <authorList>
            <person name="Xie L."/>
            <person name="Yoshida N."/>
            <person name="Meng L."/>
        </authorList>
    </citation>
    <scope>NUCLEOTIDE SEQUENCE [LARGE SCALE GENOMIC DNA]</scope>
    <source>
        <strain evidence="3 4">NIT-SL11</strain>
    </source>
</reference>
<dbReference type="InterPro" id="IPR036280">
    <property type="entry name" value="Multihaem_cyt_sf"/>
</dbReference>
<dbReference type="EMBL" id="AP027151">
    <property type="protein sequence ID" value="BDV42803.1"/>
    <property type="molecule type" value="Genomic_DNA"/>
</dbReference>
<dbReference type="Pfam" id="PF01833">
    <property type="entry name" value="TIG"/>
    <property type="match status" value="2"/>
</dbReference>
<dbReference type="Gene3D" id="2.60.40.10">
    <property type="entry name" value="Immunoglobulins"/>
    <property type="match status" value="2"/>
</dbReference>
<name>A0ABN6VR39_9BACT</name>
<protein>
    <submittedName>
        <fullName evidence="3">Cytochrome c</fullName>
    </submittedName>
</protein>
<feature type="signal peptide" evidence="1">
    <location>
        <begin position="1"/>
        <end position="25"/>
    </location>
</feature>
<organism evidence="3 4">
    <name type="scientific">Geotalea uraniireducens</name>
    <dbReference type="NCBI Taxonomy" id="351604"/>
    <lineage>
        <taxon>Bacteria</taxon>
        <taxon>Pseudomonadati</taxon>
        <taxon>Thermodesulfobacteriota</taxon>
        <taxon>Desulfuromonadia</taxon>
        <taxon>Geobacterales</taxon>
        <taxon>Geobacteraceae</taxon>
        <taxon>Geotalea</taxon>
    </lineage>
</organism>
<keyword evidence="4" id="KW-1185">Reference proteome</keyword>
<evidence type="ECO:0000313" key="4">
    <source>
        <dbReference type="Proteomes" id="UP001317705"/>
    </source>
</evidence>
<evidence type="ECO:0000256" key="1">
    <source>
        <dbReference type="SAM" id="SignalP"/>
    </source>
</evidence>
<dbReference type="SUPFAM" id="SSF48695">
    <property type="entry name" value="Multiheme cytochromes"/>
    <property type="match status" value="1"/>
</dbReference>
<dbReference type="RefSeq" id="WP_282003483.1">
    <property type="nucleotide sequence ID" value="NZ_AP027151.1"/>
</dbReference>
<dbReference type="SUPFAM" id="SSF81296">
    <property type="entry name" value="E set domains"/>
    <property type="match status" value="1"/>
</dbReference>
<dbReference type="Proteomes" id="UP001317705">
    <property type="component" value="Chromosome"/>
</dbReference>